<keyword evidence="1" id="KW-1133">Transmembrane helix</keyword>
<reference evidence="3" key="1">
    <citation type="submission" date="2016-04" db="EMBL/GenBank/DDBJ databases">
        <authorList>
            <person name="Quiroz-Castaneda R.E."/>
            <person name="Martinez-Ocampo F."/>
        </authorList>
    </citation>
    <scope>NUCLEOTIDE SEQUENCE [LARGE SCALE GENOMIC DNA]</scope>
    <source>
        <strain evidence="3">INIFAP01</strain>
    </source>
</reference>
<dbReference type="RefSeq" id="WP_187149958.1">
    <property type="nucleotide sequence ID" value="NZ_LWUJ01000010.1"/>
</dbReference>
<accession>A0A1A9QF10</accession>
<dbReference type="EMBL" id="LWUJ01000010">
    <property type="protein sequence ID" value="OAL10724.1"/>
    <property type="molecule type" value="Genomic_DNA"/>
</dbReference>
<name>A0A1A9QF10_9MOLU</name>
<evidence type="ECO:0000313" key="2">
    <source>
        <dbReference type="EMBL" id="OAL10724.1"/>
    </source>
</evidence>
<dbReference type="AlphaFoldDB" id="A0A1A9QF10"/>
<dbReference type="Proteomes" id="UP000077623">
    <property type="component" value="Unassembled WGS sequence"/>
</dbReference>
<feature type="transmembrane region" description="Helical" evidence="1">
    <location>
        <begin position="7"/>
        <end position="25"/>
    </location>
</feature>
<protein>
    <submittedName>
        <fullName evidence="2">Uncharacterized protein</fullName>
    </submittedName>
</protein>
<evidence type="ECO:0000313" key="3">
    <source>
        <dbReference type="Proteomes" id="UP000077623"/>
    </source>
</evidence>
<keyword evidence="1" id="KW-0472">Membrane</keyword>
<organism evidence="2 3">
    <name type="scientific">Candidatus Mycoplasma haematobovis</name>
    <dbReference type="NCBI Taxonomy" id="432608"/>
    <lineage>
        <taxon>Bacteria</taxon>
        <taxon>Bacillati</taxon>
        <taxon>Mycoplasmatota</taxon>
        <taxon>Mollicutes</taxon>
        <taxon>Mycoplasmataceae</taxon>
        <taxon>Mycoplasma</taxon>
    </lineage>
</organism>
<comment type="caution">
    <text evidence="2">The sequence shown here is derived from an EMBL/GenBank/DDBJ whole genome shotgun (WGS) entry which is preliminary data.</text>
</comment>
<evidence type="ECO:0000256" key="1">
    <source>
        <dbReference type="SAM" id="Phobius"/>
    </source>
</evidence>
<dbReference type="STRING" id="432608.A6V39_01515"/>
<sequence>MNNIAKSLIGLAITGITVAGSYYGWNNLDFNSDSLDSWKRRNLDWFNKNWRPFYGKVRAIGSDNGLFNEWTSWKKKYSESNRSIEELELSKKFKEWCEAEPKDSEFTKVRQEGCKT</sequence>
<keyword evidence="3" id="KW-1185">Reference proteome</keyword>
<gene>
    <name evidence="2" type="ORF">A6V39_01515</name>
</gene>
<proteinExistence type="predicted"/>
<keyword evidence="1" id="KW-0812">Transmembrane</keyword>